<name>A0A561F0T9_9ACTN</name>
<dbReference type="AlphaFoldDB" id="A0A561F0T9"/>
<feature type="compositionally biased region" description="Basic and acidic residues" evidence="1">
    <location>
        <begin position="158"/>
        <end position="173"/>
    </location>
</feature>
<sequence length="190" mass="19916">MGESQFEGETGQSAIKPTASARVAGGLRSFVRALREWPGWFIAAAGVVLCVIGWYGVSGERFAARQLPYLASATVPGAALIVAGAVLVTARPSGRGGGNDLTDRRVERLYALLVEPAEEPRTAVEAPSEEQRPGEAGLLALPEGTLYHRRGCPLAAGKDRAETVDADRVRERGLAPCPVCDPGPPPGDTD</sequence>
<protein>
    <submittedName>
        <fullName evidence="3">Uncharacterized protein</fullName>
    </submittedName>
</protein>
<comment type="caution">
    <text evidence="3">The sequence shown here is derived from an EMBL/GenBank/DDBJ whole genome shotgun (WGS) entry which is preliminary data.</text>
</comment>
<evidence type="ECO:0000313" key="4">
    <source>
        <dbReference type="Proteomes" id="UP000318416"/>
    </source>
</evidence>
<feature type="transmembrane region" description="Helical" evidence="2">
    <location>
        <begin position="37"/>
        <end position="57"/>
    </location>
</feature>
<feature type="compositionally biased region" description="Pro residues" evidence="1">
    <location>
        <begin position="179"/>
        <end position="190"/>
    </location>
</feature>
<dbReference type="Proteomes" id="UP000318416">
    <property type="component" value="Unassembled WGS sequence"/>
</dbReference>
<evidence type="ECO:0000256" key="2">
    <source>
        <dbReference type="SAM" id="Phobius"/>
    </source>
</evidence>
<keyword evidence="2" id="KW-0812">Transmembrane</keyword>
<keyword evidence="2" id="KW-0472">Membrane</keyword>
<feature type="region of interest" description="Disordered" evidence="1">
    <location>
        <begin position="158"/>
        <end position="190"/>
    </location>
</feature>
<proteinExistence type="predicted"/>
<evidence type="ECO:0000313" key="3">
    <source>
        <dbReference type="EMBL" id="TWE21484.1"/>
    </source>
</evidence>
<keyword evidence="2" id="KW-1133">Transmembrane helix</keyword>
<feature type="transmembrane region" description="Helical" evidence="2">
    <location>
        <begin position="69"/>
        <end position="90"/>
    </location>
</feature>
<organism evidence="3 4">
    <name type="scientific">Kitasatospora atroaurantiaca</name>
    <dbReference type="NCBI Taxonomy" id="285545"/>
    <lineage>
        <taxon>Bacteria</taxon>
        <taxon>Bacillati</taxon>
        <taxon>Actinomycetota</taxon>
        <taxon>Actinomycetes</taxon>
        <taxon>Kitasatosporales</taxon>
        <taxon>Streptomycetaceae</taxon>
        <taxon>Kitasatospora</taxon>
    </lineage>
</organism>
<dbReference type="EMBL" id="VIVR01000001">
    <property type="protein sequence ID" value="TWE21484.1"/>
    <property type="molecule type" value="Genomic_DNA"/>
</dbReference>
<reference evidence="3 4" key="1">
    <citation type="submission" date="2019-06" db="EMBL/GenBank/DDBJ databases">
        <title>Sequencing the genomes of 1000 actinobacteria strains.</title>
        <authorList>
            <person name="Klenk H.-P."/>
        </authorList>
    </citation>
    <scope>NUCLEOTIDE SEQUENCE [LARGE SCALE GENOMIC DNA]</scope>
    <source>
        <strain evidence="3 4">DSM 41649</strain>
    </source>
</reference>
<keyword evidence="4" id="KW-1185">Reference proteome</keyword>
<evidence type="ECO:0000256" key="1">
    <source>
        <dbReference type="SAM" id="MobiDB-lite"/>
    </source>
</evidence>
<accession>A0A561F0T9</accession>
<gene>
    <name evidence="3" type="ORF">FB465_6667</name>
</gene>